<evidence type="ECO:0000259" key="4">
    <source>
        <dbReference type="SMART" id="SM00797"/>
    </source>
</evidence>
<evidence type="ECO:0000256" key="1">
    <source>
        <dbReference type="ARBA" id="ARBA00022741"/>
    </source>
</evidence>
<dbReference type="GO" id="GO:0016787">
    <property type="term" value="F:hydrolase activity"/>
    <property type="evidence" value="ECO:0007669"/>
    <property type="project" value="UniProtKB-KW"/>
</dbReference>
<dbReference type="InterPro" id="IPR003778">
    <property type="entry name" value="CT_A_B"/>
</dbReference>
<name>W4VFW7_9BACI</name>
<keyword evidence="3" id="KW-0067">ATP-binding</keyword>
<dbReference type="RefSeq" id="WP_052000373.1">
    <property type="nucleotide sequence ID" value="NZ_BAVS01000002.1"/>
</dbReference>
<dbReference type="PANTHER" id="PTHR43309:SF5">
    <property type="entry name" value="5-OXOPROLINASE SUBUNIT C"/>
    <property type="match status" value="1"/>
</dbReference>
<dbReference type="PANTHER" id="PTHR43309">
    <property type="entry name" value="5-OXOPROLINASE SUBUNIT C"/>
    <property type="match status" value="1"/>
</dbReference>
<dbReference type="eggNOG" id="COG1984">
    <property type="taxonomic scope" value="Bacteria"/>
</dbReference>
<reference evidence="5 6" key="1">
    <citation type="journal article" date="2014" name="Genome Announc.">
        <title>Draft Genome Sequence of the Boron-Tolerant and Moderately Halotolerant Bacterium Gracilibacillus boraciitolerans JCM 21714T.</title>
        <authorList>
            <person name="Ahmed I."/>
            <person name="Oshima K."/>
            <person name="Suda W."/>
            <person name="Kitamura K."/>
            <person name="Iida T."/>
            <person name="Ohmori Y."/>
            <person name="Fujiwara T."/>
            <person name="Hattori M."/>
            <person name="Ohkuma M."/>
        </authorList>
    </citation>
    <scope>NUCLEOTIDE SEQUENCE [LARGE SCALE GENOMIC DNA]</scope>
    <source>
        <strain evidence="5 6">JCM 21714</strain>
    </source>
</reference>
<evidence type="ECO:0000256" key="3">
    <source>
        <dbReference type="ARBA" id="ARBA00022840"/>
    </source>
</evidence>
<comment type="caution">
    <text evidence="5">The sequence shown here is derived from an EMBL/GenBank/DDBJ whole genome shotgun (WGS) entry which is preliminary data.</text>
</comment>
<evidence type="ECO:0000313" key="6">
    <source>
        <dbReference type="Proteomes" id="UP000019102"/>
    </source>
</evidence>
<organism evidence="5 6">
    <name type="scientific">Gracilibacillus boraciitolerans JCM 21714</name>
    <dbReference type="NCBI Taxonomy" id="1298598"/>
    <lineage>
        <taxon>Bacteria</taxon>
        <taxon>Bacillati</taxon>
        <taxon>Bacillota</taxon>
        <taxon>Bacilli</taxon>
        <taxon>Bacillales</taxon>
        <taxon>Bacillaceae</taxon>
        <taxon>Gracilibacillus</taxon>
    </lineage>
</organism>
<keyword evidence="6" id="KW-1185">Reference proteome</keyword>
<sequence length="179" mass="19181">MTLEIIEEGLHTTIQDKGRIGYQSYGFSVSGAMDEYAATMANLVVGNHKDAAGIEMSFIGPTVSFDQDTIIAITGADMTANISEQVIPLGKAIQINKGDILQFRTAKSGLYGYLAVKGGLDLPEILGSSSTVARAGIKGILGRKLTIGDQLPICQSHSIKQSINWRLLLHFLIISTKTL</sequence>
<proteinExistence type="predicted"/>
<protein>
    <submittedName>
        <fullName evidence="5">Allophanate hydrolase 2 subunit 2</fullName>
    </submittedName>
</protein>
<accession>W4VFW7</accession>
<dbReference type="AlphaFoldDB" id="W4VFW7"/>
<keyword evidence="2 5" id="KW-0378">Hydrolase</keyword>
<feature type="domain" description="Carboxyltransferase" evidence="4">
    <location>
        <begin position="24"/>
        <end position="178"/>
    </location>
</feature>
<evidence type="ECO:0000313" key="5">
    <source>
        <dbReference type="EMBL" id="GAE92046.1"/>
    </source>
</evidence>
<dbReference type="EMBL" id="BAVS01000002">
    <property type="protein sequence ID" value="GAE92046.1"/>
    <property type="molecule type" value="Genomic_DNA"/>
</dbReference>
<gene>
    <name evidence="5" type="ORF">JCM21714_1024</name>
</gene>
<dbReference type="Pfam" id="PF02626">
    <property type="entry name" value="CT_A_B"/>
    <property type="match status" value="1"/>
</dbReference>
<dbReference type="InterPro" id="IPR052708">
    <property type="entry name" value="PxpC"/>
</dbReference>
<dbReference type="STRING" id="1298598.JCM21714_1024"/>
<keyword evidence="1" id="KW-0547">Nucleotide-binding</keyword>
<evidence type="ECO:0000256" key="2">
    <source>
        <dbReference type="ARBA" id="ARBA00022801"/>
    </source>
</evidence>
<dbReference type="Proteomes" id="UP000019102">
    <property type="component" value="Unassembled WGS sequence"/>
</dbReference>
<dbReference type="GO" id="GO:0005524">
    <property type="term" value="F:ATP binding"/>
    <property type="evidence" value="ECO:0007669"/>
    <property type="project" value="UniProtKB-KW"/>
</dbReference>
<dbReference type="SMART" id="SM00797">
    <property type="entry name" value="AHS2"/>
    <property type="match status" value="1"/>
</dbReference>